<name>A0ABD0YH16_9HEMI</name>
<evidence type="ECO:0000256" key="7">
    <source>
        <dbReference type="ARBA" id="ARBA00045681"/>
    </source>
</evidence>
<keyword evidence="9" id="KW-1185">Reference proteome</keyword>
<evidence type="ECO:0000256" key="3">
    <source>
        <dbReference type="ARBA" id="ARBA00022946"/>
    </source>
</evidence>
<keyword evidence="2" id="KW-0479">Metal-binding</keyword>
<dbReference type="InterPro" id="IPR029063">
    <property type="entry name" value="SAM-dependent_MTases_sf"/>
</dbReference>
<sequence length="356" mass="40151">MASRKLFERLKLTWQVGLLRTSASTSKAKVMVTLDEGTRKAIENNTLKPRHHPGVVRNPTIHLPDTIKSAIKSVIGDTPMKQLTDASGELCRCLHARLAPVEHSQIHRMTKELMKVEHQNGCDTSSMLDEDLARYHQSLSDKVRYKLKQRVYNWRPLDSGNRHVALIYLVARSAAQYAVMSRVFAELTARDACFAPTTLFDFGSGVGTVSWTASEAWGGSLSEYFCVDSSSEMNDIARSITEMIDYKTYKKTFYRQFLPSSSERKYDVVVSSYSLLEMPSAQAREQTLINLWNKTEKYLVLVEYGTLAGFKAIISKVVLPVRMTEKGIGQGWFDLCSRGPDTQSVDSAQELENSRK</sequence>
<evidence type="ECO:0000256" key="2">
    <source>
        <dbReference type="ARBA" id="ARBA00022723"/>
    </source>
</evidence>
<keyword evidence="4" id="KW-0408">Iron</keyword>
<dbReference type="Proteomes" id="UP001558652">
    <property type="component" value="Unassembled WGS sequence"/>
</dbReference>
<comment type="caution">
    <text evidence="8">The sequence shown here is derived from an EMBL/GenBank/DDBJ whole genome shotgun (WGS) entry which is preliminary data.</text>
</comment>
<dbReference type="InterPro" id="IPR015324">
    <property type="entry name" value="Ribosomal_Rsm22-like"/>
</dbReference>
<dbReference type="GO" id="GO:0046872">
    <property type="term" value="F:metal ion binding"/>
    <property type="evidence" value="ECO:0007669"/>
    <property type="project" value="UniProtKB-KW"/>
</dbReference>
<keyword evidence="5" id="KW-0411">Iron-sulfur</keyword>
<dbReference type="GO" id="GO:0005739">
    <property type="term" value="C:mitochondrion"/>
    <property type="evidence" value="ECO:0007669"/>
    <property type="project" value="UniProtKB-SubCell"/>
</dbReference>
<evidence type="ECO:0000256" key="5">
    <source>
        <dbReference type="ARBA" id="ARBA00023014"/>
    </source>
</evidence>
<protein>
    <recommendedName>
        <fullName evidence="10">Methyltransferase-like protein 17, mitochondrial</fullName>
    </recommendedName>
</protein>
<dbReference type="GO" id="GO:0051536">
    <property type="term" value="F:iron-sulfur cluster binding"/>
    <property type="evidence" value="ECO:0007669"/>
    <property type="project" value="UniProtKB-KW"/>
</dbReference>
<accession>A0ABD0YH16</accession>
<evidence type="ECO:0000256" key="6">
    <source>
        <dbReference type="ARBA" id="ARBA00023128"/>
    </source>
</evidence>
<dbReference type="AlphaFoldDB" id="A0ABD0YH16"/>
<organism evidence="8 9">
    <name type="scientific">Ranatra chinensis</name>
    <dbReference type="NCBI Taxonomy" id="642074"/>
    <lineage>
        <taxon>Eukaryota</taxon>
        <taxon>Metazoa</taxon>
        <taxon>Ecdysozoa</taxon>
        <taxon>Arthropoda</taxon>
        <taxon>Hexapoda</taxon>
        <taxon>Insecta</taxon>
        <taxon>Pterygota</taxon>
        <taxon>Neoptera</taxon>
        <taxon>Paraneoptera</taxon>
        <taxon>Hemiptera</taxon>
        <taxon>Heteroptera</taxon>
        <taxon>Panheteroptera</taxon>
        <taxon>Nepomorpha</taxon>
        <taxon>Nepidae</taxon>
        <taxon>Ranatrinae</taxon>
        <taxon>Ranatra</taxon>
    </lineage>
</organism>
<dbReference type="EMBL" id="JBFDAA010000007">
    <property type="protein sequence ID" value="KAL1130586.1"/>
    <property type="molecule type" value="Genomic_DNA"/>
</dbReference>
<dbReference type="InterPro" id="IPR052571">
    <property type="entry name" value="Mt_RNA_Methyltransferase"/>
</dbReference>
<proteinExistence type="predicted"/>
<reference evidence="8 9" key="1">
    <citation type="submission" date="2024-07" db="EMBL/GenBank/DDBJ databases">
        <title>Chromosome-level genome assembly of the water stick insect Ranatra chinensis (Heteroptera: Nepidae).</title>
        <authorList>
            <person name="Liu X."/>
        </authorList>
    </citation>
    <scope>NUCLEOTIDE SEQUENCE [LARGE SCALE GENOMIC DNA]</scope>
    <source>
        <strain evidence="8">Cailab_2021Rc</strain>
        <tissue evidence="8">Muscle</tissue>
    </source>
</reference>
<evidence type="ECO:0000313" key="8">
    <source>
        <dbReference type="EMBL" id="KAL1130586.1"/>
    </source>
</evidence>
<dbReference type="Gene3D" id="3.40.50.150">
    <property type="entry name" value="Vaccinia Virus protein VP39"/>
    <property type="match status" value="1"/>
</dbReference>
<comment type="subcellular location">
    <subcellularLocation>
        <location evidence="1">Mitochondrion</location>
    </subcellularLocation>
</comment>
<dbReference type="Pfam" id="PF09243">
    <property type="entry name" value="Rsm22"/>
    <property type="match status" value="1"/>
</dbReference>
<dbReference type="PANTHER" id="PTHR13184">
    <property type="entry name" value="37S RIBOSOMAL PROTEIN S22"/>
    <property type="match status" value="1"/>
</dbReference>
<gene>
    <name evidence="8" type="ORF">AAG570_011832</name>
</gene>
<dbReference type="PANTHER" id="PTHR13184:SF5">
    <property type="entry name" value="METHYLTRANSFERASE-LIKE PROTEIN 17, MITOCHONDRIAL"/>
    <property type="match status" value="1"/>
</dbReference>
<evidence type="ECO:0000256" key="4">
    <source>
        <dbReference type="ARBA" id="ARBA00023004"/>
    </source>
</evidence>
<keyword evidence="6" id="KW-0496">Mitochondrion</keyword>
<evidence type="ECO:0008006" key="10">
    <source>
        <dbReference type="Google" id="ProtNLM"/>
    </source>
</evidence>
<evidence type="ECO:0000313" key="9">
    <source>
        <dbReference type="Proteomes" id="UP001558652"/>
    </source>
</evidence>
<comment type="function">
    <text evidence="7">Mitochondrial ribosome (mitoribosome) assembly factor. Binds at the interface of the head and body domains of the mitochondrial small ribosomal subunit (mt-SSU), occluding the mRNA channel and preventing compaction of the head domain towards the body. Probable inactive methyltransferase: retains the characteristic folding and ability to bind S-adenosyl-L-methionine, but it probably lost its methyltransferase activity.</text>
</comment>
<keyword evidence="3" id="KW-0809">Transit peptide</keyword>
<dbReference type="SUPFAM" id="SSF53335">
    <property type="entry name" value="S-adenosyl-L-methionine-dependent methyltransferases"/>
    <property type="match status" value="1"/>
</dbReference>
<evidence type="ECO:0000256" key="1">
    <source>
        <dbReference type="ARBA" id="ARBA00004173"/>
    </source>
</evidence>